<evidence type="ECO:0000313" key="2">
    <source>
        <dbReference type="Proteomes" id="UP000464220"/>
    </source>
</evidence>
<proteinExistence type="predicted"/>
<keyword evidence="2" id="KW-1185">Reference proteome</keyword>
<reference evidence="1 2" key="1">
    <citation type="submission" date="2019-12" db="EMBL/GenBank/DDBJ databases">
        <title>Phage therapy of healthcare-associated infections.</title>
        <authorList>
            <person name="Kiseleva I.A."/>
            <person name="Zulkarneev E.R."/>
            <person name="Kalendr R.S."/>
            <person name="Rubalskii E.O."/>
            <person name="Aleshkin A.V."/>
            <person name="Vakarina A.A."/>
            <person name="Stepanova T.F."/>
            <person name="Kataeva L.V."/>
        </authorList>
    </citation>
    <scope>NUCLEOTIDE SEQUENCE [LARGE SCALE GENOMIC DNA]</scope>
</reference>
<dbReference type="Proteomes" id="UP000464220">
    <property type="component" value="Segment"/>
</dbReference>
<accession>A0A6B9SUI7</accession>
<sequence>MKVKVIDLDFCGDIYDDEYEYYGINKGGVYEVVTTYPDLEAIVVVNKYCRNVMLYNNEVEIYEEKIKMNYVMSAH</sequence>
<organism evidence="1 2">
    <name type="scientific">Escherichia phage 2725-N35</name>
    <dbReference type="NCBI Taxonomy" id="2692738"/>
    <lineage>
        <taxon>Viruses</taxon>
        <taxon>Duplodnaviria</taxon>
        <taxon>Heunggongvirae</taxon>
        <taxon>Uroviricota</taxon>
        <taxon>Caudoviricetes</taxon>
        <taxon>Drexlerviridae</taxon>
        <taxon>Braunvirinae</taxon>
        <taxon>Veterinaerplatzvirus</taxon>
        <taxon>Veterinaerplatzvirus vv2725N25</taxon>
    </lineage>
</organism>
<evidence type="ECO:0000313" key="1">
    <source>
        <dbReference type="EMBL" id="QHJ72692.1"/>
    </source>
</evidence>
<protein>
    <submittedName>
        <fullName evidence="1">Uncharacterized protein</fullName>
    </submittedName>
</protein>
<dbReference type="EMBL" id="MN840485">
    <property type="protein sequence ID" value="QHJ72692.1"/>
    <property type="molecule type" value="Genomic_DNA"/>
</dbReference>
<name>A0A6B9SUI7_9CAUD</name>